<evidence type="ECO:0000313" key="9">
    <source>
        <dbReference type="Proteomes" id="UP000440004"/>
    </source>
</evidence>
<accession>A0A6A7KBV3</accession>
<comment type="subunit">
    <text evidence="3">Homodimer.</text>
</comment>
<evidence type="ECO:0000256" key="3">
    <source>
        <dbReference type="ARBA" id="ARBA00011738"/>
    </source>
</evidence>
<dbReference type="GO" id="GO:0006520">
    <property type="term" value="P:amino acid metabolic process"/>
    <property type="evidence" value="ECO:0007669"/>
    <property type="project" value="InterPro"/>
</dbReference>
<comment type="similarity">
    <text evidence="2">Belongs to the class-I pyridoxal-phosphate-dependent aminotransferase family.</text>
</comment>
<sequence>MFLGYTGGLKLESFNMVANHAIRQVAEDAIFGANTQAQKAISEYGFNNVINGTIGVFLDDEGILVTFDSVFNALRELKDESFAAYAPLNGINEYLDTAIKTTFGDYKPDGFIEAVATPGGTGAIRHAVWNYSSWGEEILTSDWYWDPYNTIATEHGRKISTYKLFDEKMNFNFEDFESKVELLLDKQKRLIIIINSPAHNPTGFSLSYDEWLGIIEMLKRKASSNQNKIVLFIDIAYIDFCEDESRRFLSLLSNLPKNILSIVSYSMSKGYTFYGLRSGAIIGVSSNKDVAIEFKNACSHSNRGVWSNGTRCAMEVLTKIYRDESLLEKVEKERNHYKEMLKIRANSFMKASEEVGLEICPYKDGFFISIPSNDPIGLAKELSKEKVFLVPLEMGLRFAVCSVSQEKCKITPRLIKEAMKRI</sequence>
<organism evidence="8 9">
    <name type="scientific">Alkalibaculum sporogenes</name>
    <dbReference type="NCBI Taxonomy" id="2655001"/>
    <lineage>
        <taxon>Bacteria</taxon>
        <taxon>Bacillati</taxon>
        <taxon>Bacillota</taxon>
        <taxon>Clostridia</taxon>
        <taxon>Eubacteriales</taxon>
        <taxon>Eubacteriaceae</taxon>
        <taxon>Alkalibaculum</taxon>
    </lineage>
</organism>
<protein>
    <submittedName>
        <fullName evidence="8">Aminotransferase class I/II-fold pyridoxal phosphate-dependent enzyme</fullName>
    </submittedName>
</protein>
<dbReference type="PANTHER" id="PTHR11879">
    <property type="entry name" value="ASPARTATE AMINOTRANSFERASE"/>
    <property type="match status" value="1"/>
</dbReference>
<evidence type="ECO:0000256" key="6">
    <source>
        <dbReference type="ARBA" id="ARBA00022898"/>
    </source>
</evidence>
<evidence type="ECO:0000256" key="5">
    <source>
        <dbReference type="ARBA" id="ARBA00022679"/>
    </source>
</evidence>
<dbReference type="InterPro" id="IPR015422">
    <property type="entry name" value="PyrdxlP-dep_Trfase_small"/>
</dbReference>
<feature type="domain" description="Aminotransferase class I/classII large" evidence="7">
    <location>
        <begin position="48"/>
        <end position="409"/>
    </location>
</feature>
<dbReference type="EMBL" id="WHNX01000031">
    <property type="protein sequence ID" value="MPW26894.1"/>
    <property type="molecule type" value="Genomic_DNA"/>
</dbReference>
<dbReference type="SUPFAM" id="SSF53383">
    <property type="entry name" value="PLP-dependent transferases"/>
    <property type="match status" value="1"/>
</dbReference>
<dbReference type="Pfam" id="PF00155">
    <property type="entry name" value="Aminotran_1_2"/>
    <property type="match status" value="1"/>
</dbReference>
<dbReference type="InterPro" id="IPR015421">
    <property type="entry name" value="PyrdxlP-dep_Trfase_major"/>
</dbReference>
<dbReference type="PANTHER" id="PTHR11879:SF22">
    <property type="entry name" value="ASPARTATE AMINOTRANSFERASE, MITOCHONDRIAL"/>
    <property type="match status" value="1"/>
</dbReference>
<keyword evidence="6" id="KW-0663">Pyridoxal phosphate</keyword>
<evidence type="ECO:0000313" key="8">
    <source>
        <dbReference type="EMBL" id="MPW26894.1"/>
    </source>
</evidence>
<evidence type="ECO:0000256" key="4">
    <source>
        <dbReference type="ARBA" id="ARBA00022576"/>
    </source>
</evidence>
<dbReference type="InterPro" id="IPR000796">
    <property type="entry name" value="Asp_trans"/>
</dbReference>
<dbReference type="CDD" id="cd00609">
    <property type="entry name" value="AAT_like"/>
    <property type="match status" value="1"/>
</dbReference>
<keyword evidence="4 8" id="KW-0032">Aminotransferase</keyword>
<dbReference type="Proteomes" id="UP000440004">
    <property type="component" value="Unassembled WGS sequence"/>
</dbReference>
<dbReference type="GO" id="GO:0030170">
    <property type="term" value="F:pyridoxal phosphate binding"/>
    <property type="evidence" value="ECO:0007669"/>
    <property type="project" value="InterPro"/>
</dbReference>
<reference evidence="8 9" key="1">
    <citation type="submission" date="2019-10" db="EMBL/GenBank/DDBJ databases">
        <title>Alkalibaculum tamaniensis sp.nov., a new alkaliphilic acetogen, isolated on methoxylated aromatics from a mud volcano.</title>
        <authorList>
            <person name="Khomyakova M.A."/>
            <person name="Merkel A.Y."/>
            <person name="Bonch-Osmolovskaya E.A."/>
            <person name="Slobodkin A.I."/>
        </authorList>
    </citation>
    <scope>NUCLEOTIDE SEQUENCE [LARGE SCALE GENOMIC DNA]</scope>
    <source>
        <strain evidence="8 9">M08DMB</strain>
    </source>
</reference>
<dbReference type="Gene3D" id="3.90.1150.10">
    <property type="entry name" value="Aspartate Aminotransferase, domain 1"/>
    <property type="match status" value="1"/>
</dbReference>
<dbReference type="Gene3D" id="3.40.640.10">
    <property type="entry name" value="Type I PLP-dependent aspartate aminotransferase-like (Major domain)"/>
    <property type="match status" value="1"/>
</dbReference>
<dbReference type="InterPro" id="IPR015424">
    <property type="entry name" value="PyrdxlP-dep_Trfase"/>
</dbReference>
<dbReference type="AlphaFoldDB" id="A0A6A7KBV3"/>
<keyword evidence="5 8" id="KW-0808">Transferase</keyword>
<comment type="cofactor">
    <cofactor evidence="1">
        <name>pyridoxal 5'-phosphate</name>
        <dbReference type="ChEBI" id="CHEBI:597326"/>
    </cofactor>
</comment>
<keyword evidence="9" id="KW-1185">Reference proteome</keyword>
<gene>
    <name evidence="8" type="ORF">GC105_14000</name>
</gene>
<evidence type="ECO:0000256" key="1">
    <source>
        <dbReference type="ARBA" id="ARBA00001933"/>
    </source>
</evidence>
<evidence type="ECO:0000256" key="2">
    <source>
        <dbReference type="ARBA" id="ARBA00007441"/>
    </source>
</evidence>
<comment type="caution">
    <text evidence="8">The sequence shown here is derived from an EMBL/GenBank/DDBJ whole genome shotgun (WGS) entry which is preliminary data.</text>
</comment>
<name>A0A6A7KBV3_9FIRM</name>
<dbReference type="GO" id="GO:0042802">
    <property type="term" value="F:identical protein binding"/>
    <property type="evidence" value="ECO:0007669"/>
    <property type="project" value="TreeGrafter"/>
</dbReference>
<dbReference type="InterPro" id="IPR004839">
    <property type="entry name" value="Aminotransferase_I/II_large"/>
</dbReference>
<proteinExistence type="inferred from homology"/>
<evidence type="ECO:0000259" key="7">
    <source>
        <dbReference type="Pfam" id="PF00155"/>
    </source>
</evidence>
<dbReference type="GO" id="GO:0008483">
    <property type="term" value="F:transaminase activity"/>
    <property type="evidence" value="ECO:0007669"/>
    <property type="project" value="UniProtKB-KW"/>
</dbReference>